<evidence type="ECO:0000256" key="15">
    <source>
        <dbReference type="PIRSR" id="PIRSR601019-2"/>
    </source>
</evidence>
<dbReference type="SUPFAM" id="SSF47895">
    <property type="entry name" value="Transducin (alpha subunit), insertion domain"/>
    <property type="match status" value="1"/>
</dbReference>
<dbReference type="InterPro" id="IPR027417">
    <property type="entry name" value="P-loop_NTPase"/>
</dbReference>
<evidence type="ECO:0000256" key="9">
    <source>
        <dbReference type="ARBA" id="ARBA00023224"/>
    </source>
</evidence>
<keyword evidence="3 15" id="KW-0479">Metal-binding</keyword>
<feature type="binding site" evidence="15">
    <location>
        <position position="146"/>
    </location>
    <ligand>
        <name>Mg(2+)</name>
        <dbReference type="ChEBI" id="CHEBI:18420"/>
    </ligand>
</feature>
<dbReference type="FunFam" id="1.10.400.10:FF:000002">
    <property type="entry name" value="guanine nucleotide-binding protein G(Q) subunit alpha"/>
    <property type="match status" value="1"/>
</dbReference>
<evidence type="ECO:0000256" key="6">
    <source>
        <dbReference type="ARBA" id="ARBA00022842"/>
    </source>
</evidence>
<keyword evidence="8" id="KW-0564">Palmitate</keyword>
<dbReference type="CTD" id="38765"/>
<evidence type="ECO:0000256" key="1">
    <source>
        <dbReference type="ARBA" id="ARBA00022618"/>
    </source>
</evidence>
<dbReference type="InParanoid" id="A0A6P6XP77"/>
<dbReference type="PROSITE" id="PS51882">
    <property type="entry name" value="G_ALPHA"/>
    <property type="match status" value="1"/>
</dbReference>
<keyword evidence="10" id="KW-0449">Lipoprotein</keyword>
<keyword evidence="9" id="KW-0807">Transducer</keyword>
<dbReference type="PRINTS" id="PR00318">
    <property type="entry name" value="GPROTEINA"/>
</dbReference>
<evidence type="ECO:0000313" key="17">
    <source>
        <dbReference type="Proteomes" id="UP000515146"/>
    </source>
</evidence>
<name>A0A6P6XP77_DERPT</name>
<dbReference type="OrthoDB" id="5817230at2759"/>
<accession>A0A6P6XP77</accession>
<keyword evidence="2" id="KW-0519">Myristate</keyword>
<dbReference type="CDD" id="cd00066">
    <property type="entry name" value="G-alpha"/>
    <property type="match status" value="1"/>
</dbReference>
<dbReference type="PANTHER" id="PTHR10218:SF227">
    <property type="entry name" value="G PROTEIN ALPHA I SUBUNIT"/>
    <property type="match status" value="1"/>
</dbReference>
<feature type="binding site" evidence="14">
    <location>
        <begin position="275"/>
        <end position="281"/>
    </location>
    <ligand>
        <name>GTP</name>
        <dbReference type="ChEBI" id="CHEBI:37565"/>
    </ligand>
</feature>
<protein>
    <recommendedName>
        <fullName evidence="13">Guanine nucleotide-binding protein alpha-16 subunit</fullName>
    </recommendedName>
</protein>
<evidence type="ECO:0000256" key="12">
    <source>
        <dbReference type="ARBA" id="ARBA00059820"/>
    </source>
</evidence>
<dbReference type="GO" id="GO:0003925">
    <property type="term" value="F:G protein activity"/>
    <property type="evidence" value="ECO:0007669"/>
    <property type="project" value="UniProtKB-ARBA"/>
</dbReference>
<comment type="function">
    <text evidence="12">Guanine nucleotide-binding proteins (G proteins) are involved as modulators or transducers in various transmembrane signaling systems. In the 1-cell embryo, probably together with goa-1, controls nuclear rotation and spindle elongation during mitosis. During the first embryonic cell divisons, plays a role in gpr-1/2 cortical localization and in the proper orientation of EMS blastomere mitotic spindle.</text>
</comment>
<dbReference type="GO" id="GO:0005737">
    <property type="term" value="C:cytoplasm"/>
    <property type="evidence" value="ECO:0007669"/>
    <property type="project" value="UniProtKB-ARBA"/>
</dbReference>
<dbReference type="InterPro" id="IPR001019">
    <property type="entry name" value="Gprotein_alpha_su"/>
</dbReference>
<dbReference type="FunCoup" id="A0A6P6XP77">
    <property type="interactions" value="1148"/>
</dbReference>
<dbReference type="InterPro" id="IPR001408">
    <property type="entry name" value="Gprotein_alpha_I"/>
</dbReference>
<evidence type="ECO:0000256" key="3">
    <source>
        <dbReference type="ARBA" id="ARBA00022723"/>
    </source>
</evidence>
<dbReference type="GO" id="GO:0046872">
    <property type="term" value="F:metal ion binding"/>
    <property type="evidence" value="ECO:0007669"/>
    <property type="project" value="UniProtKB-KW"/>
</dbReference>
<keyword evidence="16" id="KW-0732">Signal</keyword>
<dbReference type="Pfam" id="PF00503">
    <property type="entry name" value="G-alpha"/>
    <property type="match status" value="1"/>
</dbReference>
<evidence type="ECO:0000256" key="4">
    <source>
        <dbReference type="ARBA" id="ARBA00022741"/>
    </source>
</evidence>
<keyword evidence="6 15" id="KW-0460">Magnesium</keyword>
<dbReference type="Gene3D" id="3.40.50.300">
    <property type="entry name" value="P-loop containing nucleotide triphosphate hydrolases"/>
    <property type="match status" value="1"/>
</dbReference>
<evidence type="ECO:0000256" key="8">
    <source>
        <dbReference type="ARBA" id="ARBA00023139"/>
    </source>
</evidence>
<feature type="chain" id="PRO_5028265840" description="Guanine nucleotide-binding protein alpha-16 subunit" evidence="16">
    <location>
        <begin position="27"/>
        <end position="454"/>
    </location>
</feature>
<dbReference type="FunFam" id="3.40.50.300:FF:000692">
    <property type="entry name" value="Guanine nucleotide-binding protein subunit alpha"/>
    <property type="match status" value="1"/>
</dbReference>
<dbReference type="GO" id="GO:0051301">
    <property type="term" value="P:cell division"/>
    <property type="evidence" value="ECO:0007669"/>
    <property type="project" value="UniProtKB-KW"/>
</dbReference>
<dbReference type="FunFam" id="3.40.50.300:FF:002307">
    <property type="entry name" value="Guanine nucleotide-binding protein G(k) subunit alpha"/>
    <property type="match status" value="1"/>
</dbReference>
<feature type="binding site" evidence="14">
    <location>
        <begin position="369"/>
        <end position="372"/>
    </location>
    <ligand>
        <name>GTP</name>
        <dbReference type="ChEBI" id="CHEBI:37565"/>
    </ligand>
</feature>
<keyword evidence="17" id="KW-1185">Reference proteome</keyword>
<dbReference type="PANTHER" id="PTHR10218">
    <property type="entry name" value="GTP-BINDING PROTEIN ALPHA SUBUNIT"/>
    <property type="match status" value="1"/>
</dbReference>
<dbReference type="GO" id="GO:0007010">
    <property type="term" value="P:cytoskeleton organization"/>
    <property type="evidence" value="ECO:0007669"/>
    <property type="project" value="UniProtKB-ARBA"/>
</dbReference>
<feature type="binding site" evidence="14">
    <location>
        <begin position="142"/>
        <end position="147"/>
    </location>
    <ligand>
        <name>GTP</name>
        <dbReference type="ChEBI" id="CHEBI:37565"/>
    </ligand>
</feature>
<keyword evidence="4 14" id="KW-0547">Nucleotide-binding</keyword>
<dbReference type="SMART" id="SM00275">
    <property type="entry name" value="G_alpha"/>
    <property type="match status" value="1"/>
</dbReference>
<feature type="binding site" evidence="14">
    <location>
        <begin position="250"/>
        <end position="251"/>
    </location>
    <ligand>
        <name>GTP</name>
        <dbReference type="ChEBI" id="CHEBI:37565"/>
    </ligand>
</feature>
<feature type="signal peptide" evidence="16">
    <location>
        <begin position="1"/>
        <end position="26"/>
    </location>
</feature>
<dbReference type="InterPro" id="IPR011025">
    <property type="entry name" value="GproteinA_insert"/>
</dbReference>
<dbReference type="SUPFAM" id="SSF52540">
    <property type="entry name" value="P-loop containing nucleoside triphosphate hydrolases"/>
    <property type="match status" value="1"/>
</dbReference>
<evidence type="ECO:0000256" key="5">
    <source>
        <dbReference type="ARBA" id="ARBA00022776"/>
    </source>
</evidence>
<evidence type="ECO:0000256" key="11">
    <source>
        <dbReference type="ARBA" id="ARBA00023306"/>
    </source>
</evidence>
<dbReference type="GO" id="GO:0031683">
    <property type="term" value="F:G-protein beta/gamma-subunit complex binding"/>
    <property type="evidence" value="ECO:0007669"/>
    <property type="project" value="InterPro"/>
</dbReference>
<evidence type="ECO:0000256" key="10">
    <source>
        <dbReference type="ARBA" id="ARBA00023288"/>
    </source>
</evidence>
<dbReference type="AlphaFoldDB" id="A0A6P6XP77"/>
<dbReference type="GO" id="GO:0005834">
    <property type="term" value="C:heterotrimeric G-protein complex"/>
    <property type="evidence" value="ECO:0007669"/>
    <property type="project" value="TreeGrafter"/>
</dbReference>
<proteinExistence type="predicted"/>
<reference evidence="18" key="1">
    <citation type="submission" date="2025-08" db="UniProtKB">
        <authorList>
            <consortium name="RefSeq"/>
        </authorList>
    </citation>
    <scope>IDENTIFICATION</scope>
    <source>
        <strain evidence="18">Airmid</strain>
    </source>
</reference>
<feature type="binding site" evidence="15">
    <location>
        <position position="281"/>
    </location>
    <ligand>
        <name>Mg(2+)</name>
        <dbReference type="ChEBI" id="CHEBI:18420"/>
    </ligand>
</feature>
<dbReference type="RefSeq" id="XP_027195275.1">
    <property type="nucleotide sequence ID" value="XM_027339474.1"/>
</dbReference>
<evidence type="ECO:0000313" key="18">
    <source>
        <dbReference type="RefSeq" id="XP_027195275.1"/>
    </source>
</evidence>
<dbReference type="Gene3D" id="1.10.400.10">
    <property type="entry name" value="GI Alpha 1, domain 2-like"/>
    <property type="match status" value="1"/>
</dbReference>
<organism evidence="17 18">
    <name type="scientific">Dermatophagoides pteronyssinus</name>
    <name type="common">European house dust mite</name>
    <dbReference type="NCBI Taxonomy" id="6956"/>
    <lineage>
        <taxon>Eukaryota</taxon>
        <taxon>Metazoa</taxon>
        <taxon>Ecdysozoa</taxon>
        <taxon>Arthropoda</taxon>
        <taxon>Chelicerata</taxon>
        <taxon>Arachnida</taxon>
        <taxon>Acari</taxon>
        <taxon>Acariformes</taxon>
        <taxon>Sarcoptiformes</taxon>
        <taxon>Astigmata</taxon>
        <taxon>Psoroptidia</taxon>
        <taxon>Analgoidea</taxon>
        <taxon>Pyroglyphidae</taxon>
        <taxon>Dermatophagoidinae</taxon>
        <taxon>Dermatophagoides</taxon>
    </lineage>
</organism>
<feature type="binding site" evidence="14">
    <location>
        <position position="426"/>
    </location>
    <ligand>
        <name>GTP</name>
        <dbReference type="ChEBI" id="CHEBI:37565"/>
    </ligand>
</feature>
<evidence type="ECO:0000256" key="13">
    <source>
        <dbReference type="ARBA" id="ARBA00069088"/>
    </source>
</evidence>
<keyword evidence="1" id="KW-0132">Cell division</keyword>
<dbReference type="GO" id="GO:0001664">
    <property type="term" value="F:G protein-coupled receptor binding"/>
    <property type="evidence" value="ECO:0007669"/>
    <property type="project" value="TreeGrafter"/>
</dbReference>
<gene>
    <name evidence="18" type="primary">LOC113789883</name>
</gene>
<dbReference type="Proteomes" id="UP000515146">
    <property type="component" value="Unplaced"/>
</dbReference>
<dbReference type="OMA" id="MRIIHDV"/>
<evidence type="ECO:0000256" key="2">
    <source>
        <dbReference type="ARBA" id="ARBA00022707"/>
    </source>
</evidence>
<dbReference type="PRINTS" id="PR00441">
    <property type="entry name" value="GPROTEINAI"/>
</dbReference>
<dbReference type="GO" id="GO:0005525">
    <property type="term" value="F:GTP binding"/>
    <property type="evidence" value="ECO:0007669"/>
    <property type="project" value="UniProtKB-KW"/>
</dbReference>
<evidence type="ECO:0000256" key="7">
    <source>
        <dbReference type="ARBA" id="ARBA00023134"/>
    </source>
</evidence>
<feature type="binding site" evidence="14">
    <location>
        <begin position="300"/>
        <end position="304"/>
    </location>
    <ligand>
        <name>GTP</name>
        <dbReference type="ChEBI" id="CHEBI:37565"/>
    </ligand>
</feature>
<sequence length="454" mass="52528">MAIHKILFINPILIIASLFIFEMAQAIQEYRACENSFQCTTFCNNKGFNDRVCKTVTVDESPNIDGTALVNRRVNILTIERLNFKKKNPEDKHFSIKKNMGCTLSSLDKDALARSKAIDKTIRADRDRQSREVKLLLLGAGESGKSTILKQLKIIHENGYDKEECYKYRRVIHANAIQSLSAILDAMNFLKINFGNAESYQLVAQYFDYPQSNHMAPIITMELAVIMKKLWLDPGVQSCFHRAREYQLNDSAYYYLNSLDRICQQDYCPTQQDVLRTRVKTTGIVEISFRFKGLFFRIFDVGGQRSERKKWIHCFEDVTAVVFCVALSGYDLLLAEDDEVNRMHESLRLFDSICNNKWFFDTSMILFLNKKDLFGQKIKTSPLNICFPEYTGRNTYDEAAAYIQMKFESLNRNPDTKDIYTHFTCATDTNNIQFVFDAVTDVILKNNLREIGLY</sequence>
<dbReference type="KEGG" id="dpte:113789883"/>
<keyword evidence="7 14" id="KW-0342">GTP-binding</keyword>
<keyword evidence="5" id="KW-0498">Mitosis</keyword>
<dbReference type="GO" id="GO:0007188">
    <property type="term" value="P:adenylate cyclase-modulating G protein-coupled receptor signaling pathway"/>
    <property type="evidence" value="ECO:0007669"/>
    <property type="project" value="InterPro"/>
</dbReference>
<evidence type="ECO:0000256" key="14">
    <source>
        <dbReference type="PIRSR" id="PIRSR601019-1"/>
    </source>
</evidence>
<evidence type="ECO:0000256" key="16">
    <source>
        <dbReference type="SAM" id="SignalP"/>
    </source>
</evidence>
<keyword evidence="11" id="KW-0131">Cell cycle</keyword>